<evidence type="ECO:0000256" key="4">
    <source>
        <dbReference type="ARBA" id="ARBA00022857"/>
    </source>
</evidence>
<dbReference type="InterPro" id="IPR015896">
    <property type="entry name" value="4pyrrol_synth_GluRdtase_dimer"/>
</dbReference>
<feature type="binding site" evidence="8">
    <location>
        <begin position="49"/>
        <end position="52"/>
    </location>
    <ligand>
        <name>substrate</name>
    </ligand>
</feature>
<evidence type="ECO:0000259" key="12">
    <source>
        <dbReference type="Pfam" id="PF05201"/>
    </source>
</evidence>
<evidence type="ECO:0000256" key="8">
    <source>
        <dbReference type="HAMAP-Rule" id="MF_00087"/>
    </source>
</evidence>
<dbReference type="InterPro" id="IPR006151">
    <property type="entry name" value="Shikm_DH/Glu-tRNA_Rdtase"/>
</dbReference>
<dbReference type="InterPro" id="IPR036343">
    <property type="entry name" value="GluRdtase_N_sf"/>
</dbReference>
<dbReference type="CDD" id="cd05213">
    <property type="entry name" value="NAD_bind_Glutamyl_tRNA_reduct"/>
    <property type="match status" value="1"/>
</dbReference>
<accession>A0ABQ6LWS4</accession>
<dbReference type="EMBL" id="BSYJ01000002">
    <property type="protein sequence ID" value="GMG86552.1"/>
    <property type="molecule type" value="Genomic_DNA"/>
</dbReference>
<dbReference type="InterPro" id="IPR036453">
    <property type="entry name" value="GluRdtase_dimer_dom_sf"/>
</dbReference>
<dbReference type="Gene3D" id="3.40.50.720">
    <property type="entry name" value="NAD(P)-binding Rossmann-like Domain"/>
    <property type="match status" value="1"/>
</dbReference>
<evidence type="ECO:0000313" key="13">
    <source>
        <dbReference type="EMBL" id="GMG86552.1"/>
    </source>
</evidence>
<dbReference type="InterPro" id="IPR000343">
    <property type="entry name" value="4pyrrol_synth_GluRdtase"/>
</dbReference>
<feature type="domain" description="Tetrapyrrole biosynthesis glutamyl-tRNA reductase dimerisation" evidence="10">
    <location>
        <begin position="316"/>
        <end position="413"/>
    </location>
</feature>
<dbReference type="Pfam" id="PF00745">
    <property type="entry name" value="GlutR_dimer"/>
    <property type="match status" value="1"/>
</dbReference>
<evidence type="ECO:0000256" key="1">
    <source>
        <dbReference type="ARBA" id="ARBA00005059"/>
    </source>
</evidence>
<dbReference type="NCBIfam" id="TIGR01035">
    <property type="entry name" value="hemA"/>
    <property type="match status" value="1"/>
</dbReference>
<dbReference type="EC" id="1.2.1.70" evidence="3 8"/>
<reference evidence="13 14" key="1">
    <citation type="submission" date="2023-04" db="EMBL/GenBank/DDBJ databases">
        <title>Marinobulbifer ophiurae gen. nov., sp. Nov., isolate from tissue of brittle star Ophioplocus japonicus.</title>
        <authorList>
            <person name="Kawano K."/>
            <person name="Sawayama S."/>
            <person name="Nakagawa S."/>
        </authorList>
    </citation>
    <scope>NUCLEOTIDE SEQUENCE [LARGE SCALE GENOMIC DNA]</scope>
    <source>
        <strain evidence="13 14">NKW57</strain>
    </source>
</reference>
<evidence type="ECO:0000259" key="10">
    <source>
        <dbReference type="Pfam" id="PF00745"/>
    </source>
</evidence>
<dbReference type="HAMAP" id="MF_00087">
    <property type="entry name" value="Glu_tRNA_reductase"/>
    <property type="match status" value="1"/>
</dbReference>
<dbReference type="SUPFAM" id="SSF69075">
    <property type="entry name" value="Glutamyl tRNA-reductase dimerization domain"/>
    <property type="match status" value="1"/>
</dbReference>
<feature type="binding site" evidence="8">
    <location>
        <begin position="110"/>
        <end position="112"/>
    </location>
    <ligand>
        <name>substrate</name>
    </ligand>
</feature>
<comment type="caution">
    <text evidence="13">The sequence shown here is derived from an EMBL/GenBank/DDBJ whole genome shotgun (WGS) entry which is preliminary data.</text>
</comment>
<comment type="pathway">
    <text evidence="1 8 9">Porphyrin-containing compound metabolism; protoporphyrin-IX biosynthesis; 5-aminolevulinate from L-glutamyl-tRNA(Glu): step 1/2.</text>
</comment>
<dbReference type="RefSeq" id="WP_285763090.1">
    <property type="nucleotide sequence ID" value="NZ_BSYJ01000002.1"/>
</dbReference>
<feature type="binding site" evidence="8">
    <location>
        <begin position="185"/>
        <end position="190"/>
    </location>
    <ligand>
        <name>NADP(+)</name>
        <dbReference type="ChEBI" id="CHEBI:58349"/>
    </ligand>
</feature>
<dbReference type="Gene3D" id="3.30.460.30">
    <property type="entry name" value="Glutamyl-tRNA reductase, N-terminal domain"/>
    <property type="match status" value="1"/>
</dbReference>
<feature type="site" description="Important for activity" evidence="8">
    <location>
        <position position="95"/>
    </location>
</feature>
<evidence type="ECO:0000256" key="6">
    <source>
        <dbReference type="ARBA" id="ARBA00023244"/>
    </source>
</evidence>
<feature type="active site" description="Nucleophile" evidence="8">
    <location>
        <position position="50"/>
    </location>
</feature>
<evidence type="ECO:0000313" key="14">
    <source>
        <dbReference type="Proteomes" id="UP001224392"/>
    </source>
</evidence>
<feature type="binding site" evidence="8">
    <location>
        <position position="105"/>
    </location>
    <ligand>
        <name>substrate</name>
    </ligand>
</feature>
<dbReference type="SUPFAM" id="SSF51735">
    <property type="entry name" value="NAD(P)-binding Rossmann-fold domains"/>
    <property type="match status" value="1"/>
</dbReference>
<dbReference type="InterPro" id="IPR036291">
    <property type="entry name" value="NAD(P)-bd_dom_sf"/>
</dbReference>
<keyword evidence="5 8" id="KW-0560">Oxidoreductase</keyword>
<comment type="similarity">
    <text evidence="2 8 9">Belongs to the glutamyl-tRNA reductase family.</text>
</comment>
<comment type="subunit">
    <text evidence="8">Homodimer.</text>
</comment>
<keyword evidence="6 8" id="KW-0627">Porphyrin biosynthesis</keyword>
<dbReference type="PANTHER" id="PTHR43013">
    <property type="entry name" value="GLUTAMYL-TRNA REDUCTASE"/>
    <property type="match status" value="1"/>
</dbReference>
<comment type="domain">
    <text evidence="8">Possesses an unusual extended V-shaped dimeric structure with each monomer consisting of three distinct domains arranged along a curved 'spinal' alpha-helix. The N-terminal catalytic domain specifically recognizes the glutamate moiety of the substrate. The second domain is the NADPH-binding domain, and the third C-terminal domain is responsible for dimerization.</text>
</comment>
<dbReference type="Proteomes" id="UP001224392">
    <property type="component" value="Unassembled WGS sequence"/>
</dbReference>
<feature type="domain" description="Glutamyl-tRNA reductase N-terminal" evidence="12">
    <location>
        <begin position="6"/>
        <end position="152"/>
    </location>
</feature>
<dbReference type="PROSITE" id="PS00747">
    <property type="entry name" value="GLUTR"/>
    <property type="match status" value="1"/>
</dbReference>
<comment type="function">
    <text evidence="8">Catalyzes the NADPH-dependent reduction of glutamyl-tRNA(Glu) to glutamate 1-semialdehyde (GSA).</text>
</comment>
<proteinExistence type="inferred from homology"/>
<evidence type="ECO:0000256" key="5">
    <source>
        <dbReference type="ARBA" id="ARBA00023002"/>
    </source>
</evidence>
<feature type="binding site" evidence="8">
    <location>
        <position position="116"/>
    </location>
    <ligand>
        <name>substrate</name>
    </ligand>
</feature>
<dbReference type="Pfam" id="PF05201">
    <property type="entry name" value="GlutR_N"/>
    <property type="match status" value="1"/>
</dbReference>
<dbReference type="PIRSF" id="PIRSF000445">
    <property type="entry name" value="4pyrrol_synth_GluRdtase"/>
    <property type="match status" value="1"/>
</dbReference>
<dbReference type="Pfam" id="PF01488">
    <property type="entry name" value="Shikimate_DH"/>
    <property type="match status" value="1"/>
</dbReference>
<keyword evidence="14" id="KW-1185">Reference proteome</keyword>
<gene>
    <name evidence="8 13" type="primary">hemA</name>
    <name evidence="13" type="ORF">MNKW57_08730</name>
</gene>
<keyword evidence="4 8" id="KW-0521">NADP</keyword>
<dbReference type="InterPro" id="IPR015895">
    <property type="entry name" value="4pyrrol_synth_GluRdtase_N"/>
</dbReference>
<evidence type="ECO:0000256" key="3">
    <source>
        <dbReference type="ARBA" id="ARBA00012970"/>
    </source>
</evidence>
<evidence type="ECO:0000259" key="11">
    <source>
        <dbReference type="Pfam" id="PF01488"/>
    </source>
</evidence>
<evidence type="ECO:0000256" key="7">
    <source>
        <dbReference type="ARBA" id="ARBA00047464"/>
    </source>
</evidence>
<dbReference type="InterPro" id="IPR018214">
    <property type="entry name" value="GluRdtase_CS"/>
</dbReference>
<name>A0ABQ6LWS4_9GAMM</name>
<feature type="domain" description="Quinate/shikimate 5-dehydrogenase/glutamyl-tRNA reductase" evidence="11">
    <location>
        <begin position="168"/>
        <end position="302"/>
    </location>
</feature>
<comment type="catalytic activity">
    <reaction evidence="7 8 9">
        <text>(S)-4-amino-5-oxopentanoate + tRNA(Glu) + NADP(+) = L-glutamyl-tRNA(Glu) + NADPH + H(+)</text>
        <dbReference type="Rhea" id="RHEA:12344"/>
        <dbReference type="Rhea" id="RHEA-COMP:9663"/>
        <dbReference type="Rhea" id="RHEA-COMP:9680"/>
        <dbReference type="ChEBI" id="CHEBI:15378"/>
        <dbReference type="ChEBI" id="CHEBI:57501"/>
        <dbReference type="ChEBI" id="CHEBI:57783"/>
        <dbReference type="ChEBI" id="CHEBI:58349"/>
        <dbReference type="ChEBI" id="CHEBI:78442"/>
        <dbReference type="ChEBI" id="CHEBI:78520"/>
        <dbReference type="EC" id="1.2.1.70"/>
    </reaction>
</comment>
<dbReference type="PANTHER" id="PTHR43013:SF1">
    <property type="entry name" value="GLUTAMYL-TRNA REDUCTASE"/>
    <property type="match status" value="1"/>
</dbReference>
<evidence type="ECO:0000256" key="2">
    <source>
        <dbReference type="ARBA" id="ARBA00005916"/>
    </source>
</evidence>
<protein>
    <recommendedName>
        <fullName evidence="3 8">Glutamyl-tRNA reductase</fullName>
        <shortName evidence="8">GluTR</shortName>
        <ecNumber evidence="3 8">1.2.1.70</ecNumber>
    </recommendedName>
</protein>
<organism evidence="13 14">
    <name type="scientific">Biformimicrobium ophioploci</name>
    <dbReference type="NCBI Taxonomy" id="3036711"/>
    <lineage>
        <taxon>Bacteria</taxon>
        <taxon>Pseudomonadati</taxon>
        <taxon>Pseudomonadota</taxon>
        <taxon>Gammaproteobacteria</taxon>
        <taxon>Cellvibrionales</taxon>
        <taxon>Microbulbiferaceae</taxon>
        <taxon>Biformimicrobium</taxon>
    </lineage>
</organism>
<dbReference type="SUPFAM" id="SSF69742">
    <property type="entry name" value="Glutamyl tRNA-reductase catalytic, N-terminal domain"/>
    <property type="match status" value="1"/>
</dbReference>
<evidence type="ECO:0000256" key="9">
    <source>
        <dbReference type="RuleBase" id="RU000584"/>
    </source>
</evidence>
<comment type="miscellaneous">
    <text evidence="8">During catalysis, the active site Cys acts as a nucleophile attacking the alpha-carbonyl group of tRNA-bound glutamate with the formation of a thioester intermediate between enzyme and glutamate, and the concomitant release of tRNA(Glu). The thioester intermediate is finally reduced by direct hydride transfer from NADPH, to form the product GSA.</text>
</comment>
<sequence length="419" mass="45604">MPLLALGINHNTAPVQVRERVAFAPESMAAALVEARSVVGCGEMAILSTCNRSEIYADSDSIDAVLGWLSRHHKIPEQELRACCYAHMGADSVRHMMTVACGLDSLVLGEPQILGQMKSAYTVAREAGTVGSILHSAFQQVFSVAKRVRTETAIGENPVSVAYAAVSLASRIFSDLHDQTALLIGAGETVELVARHLVEQGVKRIYVANRTLRRAEELAESFGAEAILLADIPEHLAEADIVISSTASQLPILGKGAVESALRTRKHRPMFMVDIAVPRDIEAEVAELDDVYLYTVDDLRSVIDEGMRSREEAAEKARGLIVEATDDFMREFRALDGVDTIRSFREMAAKTRDDEMARALTQLQSGGEPEKVLQALARSLTNKLIHAPTVSIKQASADGDLERIQLLRELLGLVPDGKQ</sequence>